<dbReference type="InterPro" id="IPR015422">
    <property type="entry name" value="PyrdxlP-dep_Trfase_small"/>
</dbReference>
<keyword evidence="5" id="KW-1185">Reference proteome</keyword>
<dbReference type="RefSeq" id="WP_044664037.1">
    <property type="nucleotide sequence ID" value="NZ_CDRZ01000025.1"/>
</dbReference>
<dbReference type="AlphaFoldDB" id="A0A0B7MJD7"/>
<dbReference type="Pfam" id="PF00202">
    <property type="entry name" value="Aminotran_3"/>
    <property type="match status" value="1"/>
</dbReference>
<dbReference type="PANTHER" id="PTHR43713:SF3">
    <property type="entry name" value="GLUTAMATE-1-SEMIALDEHYDE 2,1-AMINOMUTASE 1, CHLOROPLASTIC-RELATED"/>
    <property type="match status" value="1"/>
</dbReference>
<name>A0A0B7MJD7_9FIRM</name>
<dbReference type="Proteomes" id="UP000046155">
    <property type="component" value="Unassembled WGS sequence"/>
</dbReference>
<dbReference type="Gene3D" id="3.90.1150.10">
    <property type="entry name" value="Aspartate Aminotransferase, domain 1"/>
    <property type="match status" value="1"/>
</dbReference>
<comment type="similarity">
    <text evidence="3">Belongs to the class-III pyridoxal-phosphate-dependent aminotransferase family.</text>
</comment>
<dbReference type="InterPro" id="IPR015421">
    <property type="entry name" value="PyrdxlP-dep_Trfase_major"/>
</dbReference>
<dbReference type="EMBL" id="CDRZ01000025">
    <property type="protein sequence ID" value="CEO87727.1"/>
    <property type="molecule type" value="Genomic_DNA"/>
</dbReference>
<evidence type="ECO:0000256" key="3">
    <source>
        <dbReference type="RuleBase" id="RU003560"/>
    </source>
</evidence>
<evidence type="ECO:0000313" key="4">
    <source>
        <dbReference type="EMBL" id="CEO87727.1"/>
    </source>
</evidence>
<dbReference type="SUPFAM" id="SSF53383">
    <property type="entry name" value="PLP-dependent transferases"/>
    <property type="match status" value="1"/>
</dbReference>
<dbReference type="EC" id="2.6.1.-" evidence="4"/>
<dbReference type="InterPro" id="IPR005814">
    <property type="entry name" value="Aminotrans_3"/>
</dbReference>
<proteinExistence type="inferred from homology"/>
<dbReference type="OrthoDB" id="9801052at2"/>
<dbReference type="GO" id="GO:0030170">
    <property type="term" value="F:pyridoxal phosphate binding"/>
    <property type="evidence" value="ECO:0007669"/>
    <property type="project" value="InterPro"/>
</dbReference>
<evidence type="ECO:0000256" key="1">
    <source>
        <dbReference type="ARBA" id="ARBA00001933"/>
    </source>
</evidence>
<dbReference type="InterPro" id="IPR015424">
    <property type="entry name" value="PyrdxlP-dep_Trfase"/>
</dbReference>
<protein>
    <submittedName>
        <fullName evidence="4">Aminotransferase</fullName>
        <ecNumber evidence="4">2.6.1.-</ecNumber>
    </submittedName>
</protein>
<keyword evidence="2 3" id="KW-0663">Pyridoxal phosphate</keyword>
<accession>A0A0B7MJD7</accession>
<keyword evidence="4" id="KW-0032">Aminotransferase</keyword>
<sequence>MSNGTELYNKAKSLIPGGTQLLSKRPEMFLPEQWPSYYDRCKGAEIWDLDGKKYIDMSIMGVGTCILGYGDEDVDDAVRDVIKKGSMCTLNCPEEVELAEILCDLHPWADMVRYTRTGGEVITIALRIARAATGKDRVVFCGYHGWHDWYLSSNLADEKSLDGQLLPGLQPSGVPRSLKGTSIPFNYNEPKELDQIINIFGNEIAAIIMEPVRHEDPAEGFLEYVREIASKIGAVLIYDEVTSGWRMNVGGIHLLYNIAPDLAVFAKGISNGYPMAAVIGKREIMEAAQGSFISSTYWTERIGPVAALATIKKFQAEKVQSHLIAVGNRVREIWRNAAERYGLAISVHGIPPLSILSFDYPNGQAICTYFTQEMLARGFIASKAVYASFAHQDRHIESYKDAVEYVFRAISSSLEDGDLEKKLNGPIAHSGFKRLA</sequence>
<evidence type="ECO:0000313" key="5">
    <source>
        <dbReference type="Proteomes" id="UP000046155"/>
    </source>
</evidence>
<organism evidence="4 5">
    <name type="scientific">Syntrophaceticus schinkii</name>
    <dbReference type="NCBI Taxonomy" id="499207"/>
    <lineage>
        <taxon>Bacteria</taxon>
        <taxon>Bacillati</taxon>
        <taxon>Bacillota</taxon>
        <taxon>Clostridia</taxon>
        <taxon>Thermoanaerobacterales</taxon>
        <taxon>Thermoanaerobacterales Family III. Incertae Sedis</taxon>
        <taxon>Syntrophaceticus</taxon>
    </lineage>
</organism>
<gene>
    <name evidence="4" type="ORF">SSCH_1200002</name>
</gene>
<keyword evidence="4" id="KW-0808">Transferase</keyword>
<dbReference type="GO" id="GO:0008483">
    <property type="term" value="F:transaminase activity"/>
    <property type="evidence" value="ECO:0007669"/>
    <property type="project" value="UniProtKB-KW"/>
</dbReference>
<evidence type="ECO:0000256" key="2">
    <source>
        <dbReference type="ARBA" id="ARBA00022898"/>
    </source>
</evidence>
<comment type="cofactor">
    <cofactor evidence="1">
        <name>pyridoxal 5'-phosphate</name>
        <dbReference type="ChEBI" id="CHEBI:597326"/>
    </cofactor>
</comment>
<dbReference type="PANTHER" id="PTHR43713">
    <property type="entry name" value="GLUTAMATE-1-SEMIALDEHYDE 2,1-AMINOMUTASE"/>
    <property type="match status" value="1"/>
</dbReference>
<dbReference type="Gene3D" id="3.40.640.10">
    <property type="entry name" value="Type I PLP-dependent aspartate aminotransferase-like (Major domain)"/>
    <property type="match status" value="1"/>
</dbReference>
<reference evidence="5" key="1">
    <citation type="submission" date="2015-01" db="EMBL/GenBank/DDBJ databases">
        <authorList>
            <person name="Manzoor Shahid"/>
            <person name="Zubair Saima"/>
        </authorList>
    </citation>
    <scope>NUCLEOTIDE SEQUENCE [LARGE SCALE GENOMIC DNA]</scope>
    <source>
        <strain evidence="5">Sp3</strain>
    </source>
</reference>